<dbReference type="GeneID" id="8100417"/>
<feature type="compositionally biased region" description="Basic and acidic residues" evidence="1">
    <location>
        <begin position="11"/>
        <end position="23"/>
    </location>
</feature>
<evidence type="ECO:0000313" key="4">
    <source>
        <dbReference type="EMBL" id="EED14347.1"/>
    </source>
</evidence>
<dbReference type="RefSeq" id="XP_002486585.1">
    <property type="nucleotide sequence ID" value="XM_002486540.1"/>
</dbReference>
<dbReference type="VEuPathDB" id="FungiDB:TSTA_105580"/>
<evidence type="ECO:0000259" key="3">
    <source>
        <dbReference type="Pfam" id="PF12051"/>
    </source>
</evidence>
<feature type="transmembrane region" description="Helical" evidence="2">
    <location>
        <begin position="372"/>
        <end position="392"/>
    </location>
</feature>
<dbReference type="Proteomes" id="UP000001745">
    <property type="component" value="Unassembled WGS sequence"/>
</dbReference>
<dbReference type="Pfam" id="PF12051">
    <property type="entry name" value="DUF3533"/>
    <property type="match status" value="1"/>
</dbReference>
<feature type="region of interest" description="Disordered" evidence="1">
    <location>
        <begin position="1"/>
        <end position="24"/>
    </location>
</feature>
<feature type="transmembrane region" description="Helical" evidence="2">
    <location>
        <begin position="257"/>
        <end position="277"/>
    </location>
</feature>
<evidence type="ECO:0000313" key="5">
    <source>
        <dbReference type="Proteomes" id="UP000001745"/>
    </source>
</evidence>
<dbReference type="InterPro" id="IPR053001">
    <property type="entry name" value="MNNG_permease-like"/>
</dbReference>
<dbReference type="OMA" id="WTMVNLR"/>
<dbReference type="STRING" id="441959.B8MPA8"/>
<dbReference type="EMBL" id="EQ962658">
    <property type="protein sequence ID" value="EED14347.1"/>
    <property type="molecule type" value="Genomic_DNA"/>
</dbReference>
<evidence type="ECO:0000256" key="2">
    <source>
        <dbReference type="SAM" id="Phobius"/>
    </source>
</evidence>
<feature type="compositionally biased region" description="Polar residues" evidence="1">
    <location>
        <begin position="1"/>
        <end position="10"/>
    </location>
</feature>
<dbReference type="InterPro" id="IPR022703">
    <property type="entry name" value="DUF3533"/>
</dbReference>
<keyword evidence="2" id="KW-1133">Transmembrane helix</keyword>
<name>B8MPA8_TALSN</name>
<gene>
    <name evidence="4" type="ORF">TSTA_105580</name>
</gene>
<evidence type="ECO:0000256" key="1">
    <source>
        <dbReference type="SAM" id="MobiDB-lite"/>
    </source>
</evidence>
<keyword evidence="5" id="KW-1185">Reference proteome</keyword>
<keyword evidence="2" id="KW-0472">Membrane</keyword>
<keyword evidence="2" id="KW-0812">Transmembrane</keyword>
<proteinExistence type="predicted"/>
<feature type="transmembrane region" description="Helical" evidence="2">
    <location>
        <begin position="50"/>
        <end position="71"/>
    </location>
</feature>
<feature type="transmembrane region" description="Helical" evidence="2">
    <location>
        <begin position="435"/>
        <end position="456"/>
    </location>
</feature>
<dbReference type="OrthoDB" id="2140105at2759"/>
<accession>B8MPA8</accession>
<dbReference type="GO" id="GO:0016020">
    <property type="term" value="C:membrane"/>
    <property type="evidence" value="ECO:0007669"/>
    <property type="project" value="TreeGrafter"/>
</dbReference>
<dbReference type="PANTHER" id="PTHR34814">
    <property type="entry name" value="NITROSOGUANIDINE RESISTANCE PROTEIN SNG1"/>
    <property type="match status" value="1"/>
</dbReference>
<dbReference type="PANTHER" id="PTHR34814:SF1">
    <property type="entry name" value="NITROSOGUANIDINE RESISTANCE PROTEIN SNG1"/>
    <property type="match status" value="1"/>
</dbReference>
<dbReference type="InParanoid" id="B8MPA8"/>
<dbReference type="PhylomeDB" id="B8MPA8"/>
<dbReference type="HOGENOM" id="CLU_020178_1_0_1"/>
<organism evidence="4 5">
    <name type="scientific">Talaromyces stipitatus (strain ATCC 10500 / CBS 375.48 / QM 6759 / NRRL 1006)</name>
    <name type="common">Penicillium stipitatum</name>
    <dbReference type="NCBI Taxonomy" id="441959"/>
    <lineage>
        <taxon>Eukaryota</taxon>
        <taxon>Fungi</taxon>
        <taxon>Dikarya</taxon>
        <taxon>Ascomycota</taxon>
        <taxon>Pezizomycotina</taxon>
        <taxon>Eurotiomycetes</taxon>
        <taxon>Eurotiomycetidae</taxon>
        <taxon>Eurotiales</taxon>
        <taxon>Trichocomaceae</taxon>
        <taxon>Talaromyces</taxon>
        <taxon>Talaromyces sect. Talaromyces</taxon>
    </lineage>
</organism>
<feature type="transmembrane region" description="Helical" evidence="2">
    <location>
        <begin position="298"/>
        <end position="323"/>
    </location>
</feature>
<sequence>MATDTEQASSEEFKYERDGDDRPAQVTAPETIGFFHADLKEHRGQAYKRWSITILGLGVYILMVLSLYWGALFNVYEKLPSLTVWIVDFDAKVAPFNTTTPIVGPFITNAFEKLTPQTVDKLGWTVKSAADFNYDPMVVREELYNEKAWTAIIVNANATTLLLEAVNNGNSSYDPTGAAQILYNSARDQTTMSAYIFPALIDVMFPIIGEFGEEWSSILAKNASTQNVFRTPQAVNPGIGFSFIDLRPFTPPTGTPAISIGLIYLIIISFFSFSFLMPVHGIFMGTETHAPVNGTHVIIWRIMSSIVAYFFLSLFYSLVSLAFQIPFSNHSASHTEGALNANAYGKGTFVVYWMLNWVGMTSLGLPSENMAMILGFPYASLWLVFWVITNVATSFNDIGLMSDFYRWGYAWPLNRIVHASRTLIFDTKSAIGEDFGILFAWCAISILFFPFATWIMRWKNMRAQRKK</sequence>
<reference evidence="5" key="1">
    <citation type="journal article" date="2015" name="Genome Announc.">
        <title>Genome sequence of the AIDS-associated pathogen Penicillium marneffei (ATCC18224) and its near taxonomic relative Talaromyces stipitatus (ATCC10500).</title>
        <authorList>
            <person name="Nierman W.C."/>
            <person name="Fedorova-Abrams N.D."/>
            <person name="Andrianopoulos A."/>
        </authorList>
    </citation>
    <scope>NUCLEOTIDE SEQUENCE [LARGE SCALE GENOMIC DNA]</scope>
    <source>
        <strain evidence="5">ATCC 10500 / CBS 375.48 / QM 6759 / NRRL 1006</strain>
    </source>
</reference>
<dbReference type="FunCoup" id="B8MPA8">
    <property type="interactions" value="39"/>
</dbReference>
<dbReference type="AlphaFoldDB" id="B8MPA8"/>
<feature type="domain" description="DUF3533" evidence="3">
    <location>
        <begin position="55"/>
        <end position="446"/>
    </location>
</feature>
<feature type="transmembrane region" description="Helical" evidence="2">
    <location>
        <begin position="343"/>
        <end position="365"/>
    </location>
</feature>
<protein>
    <recommendedName>
        <fullName evidence="3">DUF3533 domain-containing protein</fullName>
    </recommendedName>
</protein>
<dbReference type="eggNOG" id="ENOG502QUA0">
    <property type="taxonomic scope" value="Eukaryota"/>
</dbReference>